<sequence>MSRRSENPEGRMPLLDHLRELRNRLVKALLGLVAGMVLGWLVKEEVWTVLKEPFCDVPQSNALKGDACSLVVNGIFSSFFLNLKIAFMVGAVVSSPVWLYQLWAFIAPGMLRKEKRWTVLFLTLALPLFLLGAFLAYFTIERGLALFLGFTPENVAPLITVDEYLRFLVTMLLVFGLAFELPLMVSILNLAGALSHATIKKWRRMIIFGIFVFAAAATPSADPITMISLAVPVVALFGVSDGIAYLVDKRRAKRPALYEDLSDDEASVIEDEPFDIGEPAPLEERR</sequence>
<feature type="transmembrane region" description="Helical" evidence="7">
    <location>
        <begin position="167"/>
        <end position="190"/>
    </location>
</feature>
<dbReference type="EMBL" id="BAAAHH010000039">
    <property type="protein sequence ID" value="GAA0965627.1"/>
    <property type="molecule type" value="Genomic_DNA"/>
</dbReference>
<protein>
    <recommendedName>
        <fullName evidence="7">Sec-independent protein translocase protein TatC</fullName>
    </recommendedName>
</protein>
<dbReference type="Proteomes" id="UP001500665">
    <property type="component" value="Unassembled WGS sequence"/>
</dbReference>
<keyword evidence="3 7" id="KW-0653">Protein transport</keyword>
<dbReference type="PRINTS" id="PR01840">
    <property type="entry name" value="TATCFAMILY"/>
</dbReference>
<feature type="transmembrane region" description="Helical" evidence="7">
    <location>
        <begin position="202"/>
        <end position="221"/>
    </location>
</feature>
<dbReference type="Pfam" id="PF00902">
    <property type="entry name" value="TatC"/>
    <property type="match status" value="1"/>
</dbReference>
<evidence type="ECO:0000313" key="9">
    <source>
        <dbReference type="Proteomes" id="UP001500665"/>
    </source>
</evidence>
<feature type="transmembrane region" description="Helical" evidence="7">
    <location>
        <begin position="227"/>
        <end position="247"/>
    </location>
</feature>
<dbReference type="InterPro" id="IPR002033">
    <property type="entry name" value="TatC"/>
</dbReference>
<keyword evidence="4 7" id="KW-1133">Transmembrane helix</keyword>
<reference evidence="9" key="1">
    <citation type="journal article" date="2019" name="Int. J. Syst. Evol. Microbiol.">
        <title>The Global Catalogue of Microorganisms (GCM) 10K type strain sequencing project: providing services to taxonomists for standard genome sequencing and annotation.</title>
        <authorList>
            <consortium name="The Broad Institute Genomics Platform"/>
            <consortium name="The Broad Institute Genome Sequencing Center for Infectious Disease"/>
            <person name="Wu L."/>
            <person name="Ma J."/>
        </authorList>
    </citation>
    <scope>NUCLEOTIDE SEQUENCE [LARGE SCALE GENOMIC DNA]</scope>
    <source>
        <strain evidence="9">JCM 10696</strain>
    </source>
</reference>
<evidence type="ECO:0000256" key="4">
    <source>
        <dbReference type="ARBA" id="ARBA00022989"/>
    </source>
</evidence>
<comment type="caution">
    <text evidence="8">The sequence shown here is derived from an EMBL/GenBank/DDBJ whole genome shotgun (WGS) entry which is preliminary data.</text>
</comment>
<evidence type="ECO:0000256" key="7">
    <source>
        <dbReference type="HAMAP-Rule" id="MF_00902"/>
    </source>
</evidence>
<keyword evidence="7" id="KW-1003">Cell membrane</keyword>
<dbReference type="PANTHER" id="PTHR30371:SF0">
    <property type="entry name" value="SEC-INDEPENDENT PROTEIN TRANSLOCASE PROTEIN TATC, CHLOROPLASTIC-RELATED"/>
    <property type="match status" value="1"/>
</dbReference>
<name>A0ABP4CC92_9ACTN</name>
<keyword evidence="6 7" id="KW-0472">Membrane</keyword>
<evidence type="ECO:0000313" key="8">
    <source>
        <dbReference type="EMBL" id="GAA0965627.1"/>
    </source>
</evidence>
<keyword evidence="7" id="KW-0813">Transport</keyword>
<feature type="transmembrane region" description="Helical" evidence="7">
    <location>
        <begin position="21"/>
        <end position="42"/>
    </location>
</feature>
<dbReference type="RefSeq" id="WP_344245592.1">
    <property type="nucleotide sequence ID" value="NZ_BAAAHH010000039.1"/>
</dbReference>
<comment type="subunit">
    <text evidence="7">The Tat system comprises two distinct complexes: a TatABC complex, containing multiple copies of TatA, TatB and TatC subunits, and a separate TatA complex, containing only TatA subunits. Substrates initially bind to the TatABC complex, which probably triggers association of the separate TatA complex to form the active translocon.</text>
</comment>
<comment type="subcellular location">
    <subcellularLocation>
        <location evidence="7">Cell membrane</location>
        <topology evidence="7">Multi-pass membrane protein</topology>
    </subcellularLocation>
    <subcellularLocation>
        <location evidence="1">Membrane</location>
        <topology evidence="1">Multi-pass membrane protein</topology>
    </subcellularLocation>
</comment>
<organism evidence="8 9">
    <name type="scientific">Actinocorallia libanotica</name>
    <dbReference type="NCBI Taxonomy" id="46162"/>
    <lineage>
        <taxon>Bacteria</taxon>
        <taxon>Bacillati</taxon>
        <taxon>Actinomycetota</taxon>
        <taxon>Actinomycetes</taxon>
        <taxon>Streptosporangiales</taxon>
        <taxon>Thermomonosporaceae</taxon>
        <taxon>Actinocorallia</taxon>
    </lineage>
</organism>
<dbReference type="HAMAP" id="MF_00902">
    <property type="entry name" value="TatC"/>
    <property type="match status" value="1"/>
</dbReference>
<keyword evidence="9" id="KW-1185">Reference proteome</keyword>
<keyword evidence="5 7" id="KW-0811">Translocation</keyword>
<feature type="transmembrane region" description="Helical" evidence="7">
    <location>
        <begin position="85"/>
        <end position="107"/>
    </location>
</feature>
<dbReference type="NCBIfam" id="TIGR00945">
    <property type="entry name" value="tatC"/>
    <property type="match status" value="1"/>
</dbReference>
<comment type="function">
    <text evidence="7">Part of the twin-arginine translocation (Tat) system that transports large folded proteins containing a characteristic twin-arginine motif in their signal peptide across membranes. Together with TatB, TatC is part of a receptor directly interacting with Tat signal peptides.</text>
</comment>
<gene>
    <name evidence="7 8" type="primary">tatC</name>
    <name evidence="8" type="ORF">GCM10009550_66240</name>
</gene>
<evidence type="ECO:0000256" key="3">
    <source>
        <dbReference type="ARBA" id="ARBA00022927"/>
    </source>
</evidence>
<evidence type="ECO:0000256" key="6">
    <source>
        <dbReference type="ARBA" id="ARBA00023136"/>
    </source>
</evidence>
<evidence type="ECO:0000256" key="5">
    <source>
        <dbReference type="ARBA" id="ARBA00023010"/>
    </source>
</evidence>
<feature type="transmembrane region" description="Helical" evidence="7">
    <location>
        <begin position="119"/>
        <end position="140"/>
    </location>
</feature>
<comment type="similarity">
    <text evidence="7">Belongs to the TatC family.</text>
</comment>
<evidence type="ECO:0000256" key="2">
    <source>
        <dbReference type="ARBA" id="ARBA00022692"/>
    </source>
</evidence>
<proteinExistence type="inferred from homology"/>
<keyword evidence="2 7" id="KW-0812">Transmembrane</keyword>
<evidence type="ECO:0000256" key="1">
    <source>
        <dbReference type="ARBA" id="ARBA00004141"/>
    </source>
</evidence>
<dbReference type="PANTHER" id="PTHR30371">
    <property type="entry name" value="SEC-INDEPENDENT PROTEIN TRANSLOCASE PROTEIN TATC"/>
    <property type="match status" value="1"/>
</dbReference>
<accession>A0ABP4CC92</accession>